<reference evidence="2" key="1">
    <citation type="submission" date="2023-06" db="EMBL/GenBank/DDBJ databases">
        <title>Genome-scale phylogeny and comparative genomics of the fungal order Sordariales.</title>
        <authorList>
            <consortium name="Lawrence Berkeley National Laboratory"/>
            <person name="Hensen N."/>
            <person name="Bonometti L."/>
            <person name="Westerberg I."/>
            <person name="Brannstrom I.O."/>
            <person name="Guillou S."/>
            <person name="Cros-Aarteil S."/>
            <person name="Calhoun S."/>
            <person name="Haridas S."/>
            <person name="Kuo A."/>
            <person name="Mondo S."/>
            <person name="Pangilinan J."/>
            <person name="Riley R."/>
            <person name="Labutti K."/>
            <person name="Andreopoulos B."/>
            <person name="Lipzen A."/>
            <person name="Chen C."/>
            <person name="Yanf M."/>
            <person name="Daum C."/>
            <person name="Ng V."/>
            <person name="Clum A."/>
            <person name="Steindorff A."/>
            <person name="Ohm R."/>
            <person name="Martin F."/>
            <person name="Silar P."/>
            <person name="Natvig D."/>
            <person name="Lalanne C."/>
            <person name="Gautier V."/>
            <person name="Ament-Velasquez S.L."/>
            <person name="Kruys A."/>
            <person name="Hutchinson M.I."/>
            <person name="Powell A.J."/>
            <person name="Barry K."/>
            <person name="Miller A.N."/>
            <person name="Grigoriev I.V."/>
            <person name="Debuchy R."/>
            <person name="Gladieux P."/>
            <person name="Thoren M.H."/>
            <person name="Johannesson H."/>
        </authorList>
    </citation>
    <scope>NUCLEOTIDE SEQUENCE</scope>
    <source>
        <strain evidence="2">CBS 606.72</strain>
    </source>
</reference>
<accession>A0AA39XCL7</accession>
<dbReference type="EMBL" id="JAULSU010000001">
    <property type="protein sequence ID" value="KAK0631468.1"/>
    <property type="molecule type" value="Genomic_DNA"/>
</dbReference>
<name>A0AA39XCL7_9PEZI</name>
<proteinExistence type="predicted"/>
<feature type="compositionally biased region" description="Low complexity" evidence="1">
    <location>
        <begin position="84"/>
        <end position="93"/>
    </location>
</feature>
<keyword evidence="3" id="KW-1185">Reference proteome</keyword>
<dbReference type="Proteomes" id="UP001175000">
    <property type="component" value="Unassembled WGS sequence"/>
</dbReference>
<feature type="compositionally biased region" description="Polar residues" evidence="1">
    <location>
        <begin position="73"/>
        <end position="83"/>
    </location>
</feature>
<feature type="region of interest" description="Disordered" evidence="1">
    <location>
        <begin position="151"/>
        <end position="175"/>
    </location>
</feature>
<feature type="compositionally biased region" description="Low complexity" evidence="1">
    <location>
        <begin position="199"/>
        <end position="218"/>
    </location>
</feature>
<evidence type="ECO:0000256" key="1">
    <source>
        <dbReference type="SAM" id="MobiDB-lite"/>
    </source>
</evidence>
<dbReference type="AlphaFoldDB" id="A0AA39XCL7"/>
<feature type="region of interest" description="Disordered" evidence="1">
    <location>
        <begin position="64"/>
        <end position="97"/>
    </location>
</feature>
<organism evidence="2 3">
    <name type="scientific">Immersiella caudata</name>
    <dbReference type="NCBI Taxonomy" id="314043"/>
    <lineage>
        <taxon>Eukaryota</taxon>
        <taxon>Fungi</taxon>
        <taxon>Dikarya</taxon>
        <taxon>Ascomycota</taxon>
        <taxon>Pezizomycotina</taxon>
        <taxon>Sordariomycetes</taxon>
        <taxon>Sordariomycetidae</taxon>
        <taxon>Sordariales</taxon>
        <taxon>Lasiosphaeriaceae</taxon>
        <taxon>Immersiella</taxon>
    </lineage>
</organism>
<evidence type="ECO:0000313" key="2">
    <source>
        <dbReference type="EMBL" id="KAK0631468.1"/>
    </source>
</evidence>
<feature type="region of interest" description="Disordered" evidence="1">
    <location>
        <begin position="197"/>
        <end position="218"/>
    </location>
</feature>
<gene>
    <name evidence="2" type="ORF">B0T14DRAFT_597122</name>
</gene>
<protein>
    <submittedName>
        <fullName evidence="2">Uncharacterized protein</fullName>
    </submittedName>
</protein>
<sequence>MAATTFLGCRRSSTDNSIISTVFATDSEKLALNSAADKSQALSAPAYPARRRSENFRDELIVLNEQQSDDSQELTSPTRTSPVSDASSITTIDSDNKSDSRQEIAALIIGGEPKTLATADDAASFAMNKISAKYSSTATENDHTKAGIANSAERSAAPKTEIRKTAAAKPMVTQDSQQSSFQRYVTTVFRQVCPESPGTSTATKTKKTTSTSQGTFKKNLPAVSNTDYSVDTPPSSVVKRKESIEATEGKLVTSLNAAAFFEAANSTMSTIAAKYSKPKHNDTALSTTDNSQTINHRPLAVKVVKDFAVPVQFDQQYLLASDGIVYLAMRYAKKKIRPLKEGEIKDFYDLPGALEAHCAIMAGVDPNYETDSVMEVRLRYGVY</sequence>
<comment type="caution">
    <text evidence="2">The sequence shown here is derived from an EMBL/GenBank/DDBJ whole genome shotgun (WGS) entry which is preliminary data.</text>
</comment>
<evidence type="ECO:0000313" key="3">
    <source>
        <dbReference type="Proteomes" id="UP001175000"/>
    </source>
</evidence>